<dbReference type="InterPro" id="IPR051164">
    <property type="entry name" value="NmrA-like_oxidored"/>
</dbReference>
<protein>
    <recommendedName>
        <fullName evidence="4">NmrA-like domain-containing protein</fullName>
    </recommendedName>
</protein>
<organism evidence="2 3">
    <name type="scientific">Claviceps africana</name>
    <dbReference type="NCBI Taxonomy" id="83212"/>
    <lineage>
        <taxon>Eukaryota</taxon>
        <taxon>Fungi</taxon>
        <taxon>Dikarya</taxon>
        <taxon>Ascomycota</taxon>
        <taxon>Pezizomycotina</taxon>
        <taxon>Sordariomycetes</taxon>
        <taxon>Hypocreomycetidae</taxon>
        <taxon>Hypocreales</taxon>
        <taxon>Clavicipitaceae</taxon>
        <taxon>Claviceps</taxon>
    </lineage>
</organism>
<evidence type="ECO:0000313" key="3">
    <source>
        <dbReference type="Proteomes" id="UP000811619"/>
    </source>
</evidence>
<dbReference type="SUPFAM" id="SSF51735">
    <property type="entry name" value="NAD(P)-binding Rossmann-fold domains"/>
    <property type="match status" value="1"/>
</dbReference>
<keyword evidence="1" id="KW-0521">NADP</keyword>
<comment type="caution">
    <text evidence="2">The sequence shown here is derived from an EMBL/GenBank/DDBJ whole genome shotgun (WGS) entry which is preliminary data.</text>
</comment>
<proteinExistence type="predicted"/>
<dbReference type="PANTHER" id="PTHR42748:SF22">
    <property type="entry name" value="NMRA-LIKE DOMAIN-CONTAINING PROTEIN"/>
    <property type="match status" value="1"/>
</dbReference>
<dbReference type="GO" id="GO:0005634">
    <property type="term" value="C:nucleus"/>
    <property type="evidence" value="ECO:0007669"/>
    <property type="project" value="TreeGrafter"/>
</dbReference>
<sequence length="156" mass="16497">MARKICITAADGHTGFTIAELLLQHREFSRKIDSVVGLVLDETSARAQELKELGAVVVPHPGRVRDLVRTLAGAGADTLCLVPPAHADKLDMCVDLVEAAKRAGVANVCLVSSAGCDYADARRQPRLREFVDLEALVLQAKGDPGTATGGSPCVIR</sequence>
<dbReference type="OrthoDB" id="10254221at2759"/>
<reference evidence="2" key="1">
    <citation type="journal article" date="2020" name="bioRxiv">
        <title>Whole genome comparisons of ergot fungi reveals the divergence and evolution of species within the genus Claviceps are the result of varying mechanisms driving genome evolution and host range expansion.</title>
        <authorList>
            <person name="Wyka S.A."/>
            <person name="Mondo S.J."/>
            <person name="Liu M."/>
            <person name="Dettman J."/>
            <person name="Nalam V."/>
            <person name="Broders K.D."/>
        </authorList>
    </citation>
    <scope>NUCLEOTIDE SEQUENCE</scope>
    <source>
        <strain evidence="2">CCC 489</strain>
    </source>
</reference>
<dbReference type="EMBL" id="SRPY01001108">
    <property type="protein sequence ID" value="KAG5914492.1"/>
    <property type="molecule type" value="Genomic_DNA"/>
</dbReference>
<name>A0A8K0J1N1_9HYPO</name>
<dbReference type="PANTHER" id="PTHR42748">
    <property type="entry name" value="NITROGEN METABOLITE REPRESSION PROTEIN NMRA FAMILY MEMBER"/>
    <property type="match status" value="1"/>
</dbReference>
<dbReference type="InterPro" id="IPR036291">
    <property type="entry name" value="NAD(P)-bd_dom_sf"/>
</dbReference>
<accession>A0A8K0J1N1</accession>
<dbReference type="Proteomes" id="UP000811619">
    <property type="component" value="Unassembled WGS sequence"/>
</dbReference>
<evidence type="ECO:0000256" key="1">
    <source>
        <dbReference type="ARBA" id="ARBA00022857"/>
    </source>
</evidence>
<dbReference type="Gene3D" id="3.40.50.720">
    <property type="entry name" value="NAD(P)-binding Rossmann-like Domain"/>
    <property type="match status" value="1"/>
</dbReference>
<dbReference type="AlphaFoldDB" id="A0A8K0J1N1"/>
<evidence type="ECO:0008006" key="4">
    <source>
        <dbReference type="Google" id="ProtNLM"/>
    </source>
</evidence>
<gene>
    <name evidence="2" type="ORF">E4U42_000452</name>
</gene>
<keyword evidence="3" id="KW-1185">Reference proteome</keyword>
<evidence type="ECO:0000313" key="2">
    <source>
        <dbReference type="EMBL" id="KAG5914492.1"/>
    </source>
</evidence>